<keyword evidence="1" id="KW-0812">Transmembrane</keyword>
<feature type="transmembrane region" description="Helical" evidence="1">
    <location>
        <begin position="16"/>
        <end position="36"/>
    </location>
</feature>
<gene>
    <name evidence="2" type="ORF">DFQ50_105127</name>
</gene>
<evidence type="ECO:0000313" key="3">
    <source>
        <dbReference type="Proteomes" id="UP000253201"/>
    </source>
</evidence>
<proteinExistence type="predicted"/>
<keyword evidence="3" id="KW-1185">Reference proteome</keyword>
<dbReference type="RefSeq" id="WP_113858129.1">
    <property type="nucleotide sequence ID" value="NZ_QNRL01000005.1"/>
</dbReference>
<sequence length="134" mass="15730">MIDSLTSRNLQKAANVVFWLFLLYTVHLVIICFQPIKESSQLLAVKWCQNNKSGVGYNNEAHPRGLYIFADIKNDNIILSQVDFRRKSLSQPYRYSYEKIMDLKDYRERGRPVITIECLKNNHEIIHGINYYAS</sequence>
<dbReference type="Proteomes" id="UP000253201">
    <property type="component" value="Unassembled WGS sequence"/>
</dbReference>
<evidence type="ECO:0000256" key="1">
    <source>
        <dbReference type="SAM" id="Phobius"/>
    </source>
</evidence>
<evidence type="ECO:0000313" key="2">
    <source>
        <dbReference type="EMBL" id="RBP10814.1"/>
    </source>
</evidence>
<dbReference type="EMBL" id="QNRL01000005">
    <property type="protein sequence ID" value="RBP10814.1"/>
    <property type="molecule type" value="Genomic_DNA"/>
</dbReference>
<keyword evidence="1" id="KW-0472">Membrane</keyword>
<organism evidence="2 3">
    <name type="scientific">Pseudocitrobacter faecalis</name>
    <dbReference type="NCBI Taxonomy" id="1398493"/>
    <lineage>
        <taxon>Bacteria</taxon>
        <taxon>Pseudomonadati</taxon>
        <taxon>Pseudomonadota</taxon>
        <taxon>Gammaproteobacteria</taxon>
        <taxon>Enterobacterales</taxon>
        <taxon>Enterobacteriaceae</taxon>
        <taxon>Pseudocitrobacter</taxon>
    </lineage>
</organism>
<accession>A0ABX9FZ62</accession>
<reference evidence="2 3" key="1">
    <citation type="submission" date="2018-06" db="EMBL/GenBank/DDBJ databases">
        <title>Genomic Encyclopedia of Type Strains, Phase IV (KMG-IV): sequencing the most valuable type-strain genomes for metagenomic binning, comparative biology and taxonomic classification.</title>
        <authorList>
            <person name="Goeker M."/>
        </authorList>
    </citation>
    <scope>NUCLEOTIDE SEQUENCE [LARGE SCALE GENOMIC DNA]</scope>
    <source>
        <strain evidence="2 3">DSM 27453</strain>
    </source>
</reference>
<keyword evidence="1" id="KW-1133">Transmembrane helix</keyword>
<protein>
    <submittedName>
        <fullName evidence="2">Uncharacterized protein</fullName>
    </submittedName>
</protein>
<name>A0ABX9FZ62_9ENTR</name>
<comment type="caution">
    <text evidence="2">The sequence shown here is derived from an EMBL/GenBank/DDBJ whole genome shotgun (WGS) entry which is preliminary data.</text>
</comment>